<feature type="domain" description="SGNH hydrolase-type esterase" evidence="1">
    <location>
        <begin position="29"/>
        <end position="204"/>
    </location>
</feature>
<dbReference type="PANTHER" id="PTHR30383">
    <property type="entry name" value="THIOESTERASE 1/PROTEASE 1/LYSOPHOSPHOLIPASE L1"/>
    <property type="match status" value="1"/>
</dbReference>
<keyword evidence="3" id="KW-1185">Reference proteome</keyword>
<sequence>MLGLMLFCCSFFCSNKISDTSMIPATYLALGDSYTIGEQVAESGRFPVQTTALLREKGFSVADPQIIATTGWTTDELEAGIAAAHIQKSYDIVTLLIGVNNQYRGRSVEEYSKEFTALLQKAIAFAGGRPSHVVVLSIPDWGVTPYAAGRDREQIAREIDQYNAANKAIAAAYQVPYLDITPFTREAAQDPELVAPDGLHPSAKDYHRWAVALLPLLQQALQ</sequence>
<proteinExistence type="predicted"/>
<dbReference type="EMBL" id="FOJG01000001">
    <property type="protein sequence ID" value="SEW33502.1"/>
    <property type="molecule type" value="Genomic_DNA"/>
</dbReference>
<dbReference type="STRING" id="29529.SAMN04488122_1977"/>
<gene>
    <name evidence="2" type="ORF">SAMN04488122_1977</name>
</gene>
<organism evidence="2 3">
    <name type="scientific">Chitinophaga arvensicola</name>
    <dbReference type="NCBI Taxonomy" id="29529"/>
    <lineage>
        <taxon>Bacteria</taxon>
        <taxon>Pseudomonadati</taxon>
        <taxon>Bacteroidota</taxon>
        <taxon>Chitinophagia</taxon>
        <taxon>Chitinophagales</taxon>
        <taxon>Chitinophagaceae</taxon>
        <taxon>Chitinophaga</taxon>
    </lineage>
</organism>
<dbReference type="InterPro" id="IPR013830">
    <property type="entry name" value="SGNH_hydro"/>
</dbReference>
<dbReference type="SUPFAM" id="SSF52266">
    <property type="entry name" value="SGNH hydrolase"/>
    <property type="match status" value="1"/>
</dbReference>
<dbReference type="InterPro" id="IPR036514">
    <property type="entry name" value="SGNH_hydro_sf"/>
</dbReference>
<dbReference type="InterPro" id="IPR051532">
    <property type="entry name" value="Ester_Hydrolysis_Enzymes"/>
</dbReference>
<evidence type="ECO:0000259" key="1">
    <source>
        <dbReference type="Pfam" id="PF13472"/>
    </source>
</evidence>
<dbReference type="CDD" id="cd01832">
    <property type="entry name" value="SGNH_hydrolase_like_1"/>
    <property type="match status" value="1"/>
</dbReference>
<protein>
    <submittedName>
        <fullName evidence="2">Lysophospholipase L1</fullName>
    </submittedName>
</protein>
<dbReference type="AlphaFoldDB" id="A0A1I0R0H5"/>
<evidence type="ECO:0000313" key="3">
    <source>
        <dbReference type="Proteomes" id="UP000199310"/>
    </source>
</evidence>
<reference evidence="3" key="1">
    <citation type="submission" date="2016-10" db="EMBL/GenBank/DDBJ databases">
        <authorList>
            <person name="Varghese N."/>
            <person name="Submissions S."/>
        </authorList>
    </citation>
    <scope>NUCLEOTIDE SEQUENCE [LARGE SCALE GENOMIC DNA]</scope>
    <source>
        <strain evidence="3">DSM 3695</strain>
    </source>
</reference>
<dbReference type="Proteomes" id="UP000199310">
    <property type="component" value="Unassembled WGS sequence"/>
</dbReference>
<dbReference type="Pfam" id="PF13472">
    <property type="entry name" value="Lipase_GDSL_2"/>
    <property type="match status" value="1"/>
</dbReference>
<dbReference type="GO" id="GO:0004622">
    <property type="term" value="F:phosphatidylcholine lysophospholipase activity"/>
    <property type="evidence" value="ECO:0007669"/>
    <property type="project" value="TreeGrafter"/>
</dbReference>
<name>A0A1I0R0H5_9BACT</name>
<accession>A0A1I0R0H5</accession>
<dbReference type="PANTHER" id="PTHR30383:SF5">
    <property type="entry name" value="SGNH HYDROLASE-TYPE ESTERASE DOMAIN-CONTAINING PROTEIN"/>
    <property type="match status" value="1"/>
</dbReference>
<dbReference type="Gene3D" id="3.40.50.1110">
    <property type="entry name" value="SGNH hydrolase"/>
    <property type="match status" value="1"/>
</dbReference>
<evidence type="ECO:0000313" key="2">
    <source>
        <dbReference type="EMBL" id="SEW33502.1"/>
    </source>
</evidence>